<comment type="similarity">
    <text evidence="1 5">Belongs to the pseudouridine synthase RsuA family.</text>
</comment>
<dbReference type="InterPro" id="IPR042092">
    <property type="entry name" value="PsdUridine_s_RsuA/RluB/E/F_cat"/>
</dbReference>
<dbReference type="EC" id="5.4.99.-" evidence="5"/>
<evidence type="ECO:0000256" key="3">
    <source>
        <dbReference type="ARBA" id="ARBA00023235"/>
    </source>
</evidence>
<evidence type="ECO:0000313" key="8">
    <source>
        <dbReference type="Proteomes" id="UP000284779"/>
    </source>
</evidence>
<dbReference type="Gene3D" id="3.10.290.10">
    <property type="entry name" value="RNA-binding S4 domain"/>
    <property type="match status" value="1"/>
</dbReference>
<evidence type="ECO:0000256" key="2">
    <source>
        <dbReference type="ARBA" id="ARBA00022884"/>
    </source>
</evidence>
<dbReference type="CDD" id="cd02553">
    <property type="entry name" value="PseudoU_synth_RsuA"/>
    <property type="match status" value="1"/>
</dbReference>
<dbReference type="GO" id="GO:0000455">
    <property type="term" value="P:enzyme-directed rRNA pseudouridine synthesis"/>
    <property type="evidence" value="ECO:0007669"/>
    <property type="project" value="UniProtKB-ARBA"/>
</dbReference>
<dbReference type="NCBIfam" id="TIGR00093">
    <property type="entry name" value="pseudouridine synthase"/>
    <property type="match status" value="1"/>
</dbReference>
<dbReference type="SUPFAM" id="SSF55174">
    <property type="entry name" value="Alpha-L RNA-binding motif"/>
    <property type="match status" value="1"/>
</dbReference>
<sequence length="238" mass="26855">MRLDKYLTTLGIGSRTQVKELIKKGKITVNGEKILKPDIHIDENNDEVDLNGVNLKYNKFYYYMLNKPAGVLSAVSDNNCKTVIDLLNVTPKKGLFPVGRLDKDTEGLLLITNDGELSHNLLSPTKHVDKTYYVELNGDLIDSDIELFEKGLDIGEKNLTKPAILKILEKRSTALITITEGKYHQVKRMFQAIGLTVTFLKRLTMGPLKLDENLKPGEYRKLTVSEVEALLNNKPRNN</sequence>
<dbReference type="RefSeq" id="WP_117970103.1">
    <property type="nucleotide sequence ID" value="NZ_CATZTO010000004.1"/>
</dbReference>
<dbReference type="Pfam" id="PF00849">
    <property type="entry name" value="PseudoU_synth_2"/>
    <property type="match status" value="1"/>
</dbReference>
<protein>
    <recommendedName>
        <fullName evidence="5">Pseudouridine synthase</fullName>
        <ecNumber evidence="5">5.4.99.-</ecNumber>
    </recommendedName>
</protein>
<gene>
    <name evidence="7" type="ORF">DW944_05025</name>
</gene>
<dbReference type="GO" id="GO:0003723">
    <property type="term" value="F:RNA binding"/>
    <property type="evidence" value="ECO:0007669"/>
    <property type="project" value="UniProtKB-KW"/>
</dbReference>
<dbReference type="SUPFAM" id="SSF55120">
    <property type="entry name" value="Pseudouridine synthase"/>
    <property type="match status" value="1"/>
</dbReference>
<evidence type="ECO:0000256" key="4">
    <source>
        <dbReference type="PROSITE-ProRule" id="PRU00182"/>
    </source>
</evidence>
<dbReference type="AlphaFoldDB" id="A0A413R9G5"/>
<dbReference type="Pfam" id="PF01479">
    <property type="entry name" value="S4"/>
    <property type="match status" value="1"/>
</dbReference>
<keyword evidence="3 5" id="KW-0413">Isomerase</keyword>
<dbReference type="InterPro" id="IPR050343">
    <property type="entry name" value="RsuA_PseudoU_synthase"/>
</dbReference>
<evidence type="ECO:0000256" key="1">
    <source>
        <dbReference type="ARBA" id="ARBA00008348"/>
    </source>
</evidence>
<dbReference type="PROSITE" id="PS50889">
    <property type="entry name" value="S4"/>
    <property type="match status" value="1"/>
</dbReference>
<dbReference type="PROSITE" id="PS01149">
    <property type="entry name" value="PSI_RSU"/>
    <property type="match status" value="1"/>
</dbReference>
<dbReference type="InterPro" id="IPR018496">
    <property type="entry name" value="PsdUridine_synth_RsuA/RluB_CS"/>
</dbReference>
<organism evidence="7 8">
    <name type="scientific">Eubacterium ventriosum</name>
    <dbReference type="NCBI Taxonomy" id="39496"/>
    <lineage>
        <taxon>Bacteria</taxon>
        <taxon>Bacillati</taxon>
        <taxon>Bacillota</taxon>
        <taxon>Clostridia</taxon>
        <taxon>Eubacteriales</taxon>
        <taxon>Eubacteriaceae</taxon>
        <taxon>Eubacterium</taxon>
    </lineage>
</organism>
<dbReference type="PANTHER" id="PTHR47683">
    <property type="entry name" value="PSEUDOURIDINE SYNTHASE FAMILY PROTEIN-RELATED"/>
    <property type="match status" value="1"/>
</dbReference>
<dbReference type="InterPro" id="IPR036986">
    <property type="entry name" value="S4_RNA-bd_sf"/>
</dbReference>
<dbReference type="PANTHER" id="PTHR47683:SF4">
    <property type="entry name" value="PSEUDOURIDINE SYNTHASE"/>
    <property type="match status" value="1"/>
</dbReference>
<dbReference type="InterPro" id="IPR000748">
    <property type="entry name" value="PsdUridine_synth_RsuA/RluB/E/F"/>
</dbReference>
<dbReference type="InterPro" id="IPR006145">
    <property type="entry name" value="PsdUridine_synth_RsuA/RluA"/>
</dbReference>
<name>A0A413R9G5_9FIRM</name>
<dbReference type="Proteomes" id="UP000284779">
    <property type="component" value="Unassembled WGS sequence"/>
</dbReference>
<dbReference type="InterPro" id="IPR020094">
    <property type="entry name" value="TruA/RsuA/RluB/E/F_N"/>
</dbReference>
<dbReference type="FunFam" id="3.30.70.1560:FF:000001">
    <property type="entry name" value="Pseudouridine synthase"/>
    <property type="match status" value="1"/>
</dbReference>
<dbReference type="InterPro" id="IPR020103">
    <property type="entry name" value="PsdUridine_synth_cat_dom_sf"/>
</dbReference>
<keyword evidence="2 4" id="KW-0694">RNA-binding</keyword>
<dbReference type="Gene3D" id="3.30.70.580">
    <property type="entry name" value="Pseudouridine synthase I, catalytic domain, N-terminal subdomain"/>
    <property type="match status" value="1"/>
</dbReference>
<dbReference type="EMBL" id="QSFD01000004">
    <property type="protein sequence ID" value="RHA19097.1"/>
    <property type="molecule type" value="Genomic_DNA"/>
</dbReference>
<evidence type="ECO:0000259" key="6">
    <source>
        <dbReference type="SMART" id="SM00363"/>
    </source>
</evidence>
<evidence type="ECO:0000313" key="7">
    <source>
        <dbReference type="EMBL" id="RHA19097.1"/>
    </source>
</evidence>
<dbReference type="CDD" id="cd00165">
    <property type="entry name" value="S4"/>
    <property type="match status" value="1"/>
</dbReference>
<dbReference type="Gene3D" id="3.30.70.1560">
    <property type="entry name" value="Alpha-L RNA-binding motif"/>
    <property type="match status" value="1"/>
</dbReference>
<dbReference type="GO" id="GO:0005829">
    <property type="term" value="C:cytosol"/>
    <property type="evidence" value="ECO:0007669"/>
    <property type="project" value="UniProtKB-ARBA"/>
</dbReference>
<proteinExistence type="inferred from homology"/>
<dbReference type="GO" id="GO:0120159">
    <property type="term" value="F:rRNA pseudouridine synthase activity"/>
    <property type="evidence" value="ECO:0007669"/>
    <property type="project" value="UniProtKB-ARBA"/>
</dbReference>
<comment type="caution">
    <text evidence="7">The sequence shown here is derived from an EMBL/GenBank/DDBJ whole genome shotgun (WGS) entry which is preliminary data.</text>
</comment>
<feature type="domain" description="RNA-binding S4" evidence="6">
    <location>
        <begin position="1"/>
        <end position="59"/>
    </location>
</feature>
<evidence type="ECO:0000256" key="5">
    <source>
        <dbReference type="RuleBase" id="RU003887"/>
    </source>
</evidence>
<dbReference type="SMART" id="SM00363">
    <property type="entry name" value="S4"/>
    <property type="match status" value="1"/>
</dbReference>
<dbReference type="InterPro" id="IPR002942">
    <property type="entry name" value="S4_RNA-bd"/>
</dbReference>
<keyword evidence="8" id="KW-1185">Reference proteome</keyword>
<accession>A0A413R9G5</accession>
<reference evidence="7 8" key="1">
    <citation type="submission" date="2018-08" db="EMBL/GenBank/DDBJ databases">
        <title>A genome reference for cultivated species of the human gut microbiota.</title>
        <authorList>
            <person name="Zou Y."/>
            <person name="Xue W."/>
            <person name="Luo G."/>
        </authorList>
    </citation>
    <scope>NUCLEOTIDE SEQUENCE [LARGE SCALE GENOMIC DNA]</scope>
    <source>
        <strain evidence="7 8">AM44-11BH</strain>
    </source>
</reference>